<name>A0A1S3JYF0_LINAN</name>
<evidence type="ECO:0000313" key="1">
    <source>
        <dbReference type="Proteomes" id="UP000085678"/>
    </source>
</evidence>
<keyword evidence="1" id="KW-1185">Reference proteome</keyword>
<reference evidence="2" key="1">
    <citation type="submission" date="2025-08" db="UniProtKB">
        <authorList>
            <consortium name="RefSeq"/>
        </authorList>
    </citation>
    <scope>IDENTIFICATION</scope>
    <source>
        <tissue evidence="2">Gonads</tissue>
    </source>
</reference>
<gene>
    <name evidence="2" type="primary">LOC106177252</name>
</gene>
<organism evidence="1 2">
    <name type="scientific">Lingula anatina</name>
    <name type="common">Brachiopod</name>
    <name type="synonym">Lingula unguis</name>
    <dbReference type="NCBI Taxonomy" id="7574"/>
    <lineage>
        <taxon>Eukaryota</taxon>
        <taxon>Metazoa</taxon>
        <taxon>Spiralia</taxon>
        <taxon>Lophotrochozoa</taxon>
        <taxon>Brachiopoda</taxon>
        <taxon>Linguliformea</taxon>
        <taxon>Lingulata</taxon>
        <taxon>Lingulida</taxon>
        <taxon>Linguloidea</taxon>
        <taxon>Lingulidae</taxon>
        <taxon>Lingula</taxon>
    </lineage>
</organism>
<sequence length="137" mass="14347">MGGHLAVVTTYDCWLALEGFLQGGGGSGSLPMFTESQIFHTCGTIQSISGNILTVLWSCDGACQGGSFTTQIDLNVIPSQGNPVVGRCILIHYKGQGVNPPNPIDPNNNSDKLELNYAGCQSPKKVLCQATCTTGAK</sequence>
<dbReference type="Proteomes" id="UP000085678">
    <property type="component" value="Unplaced"/>
</dbReference>
<evidence type="ECO:0000313" key="2">
    <source>
        <dbReference type="RefSeq" id="XP_013415428.1"/>
    </source>
</evidence>
<dbReference type="InParanoid" id="A0A1S3JYF0"/>
<dbReference type="KEGG" id="lak:106177252"/>
<dbReference type="RefSeq" id="XP_013415428.1">
    <property type="nucleotide sequence ID" value="XM_013559974.1"/>
</dbReference>
<dbReference type="AlphaFoldDB" id="A0A1S3JYF0"/>
<accession>A0A1S3JYF0</accession>
<protein>
    <submittedName>
        <fullName evidence="2">Uncharacterized protein LOC106177252</fullName>
    </submittedName>
</protein>
<dbReference type="GeneID" id="106177252"/>
<proteinExistence type="predicted"/>